<dbReference type="CDD" id="cd01034">
    <property type="entry name" value="EriC_like"/>
    <property type="match status" value="1"/>
</dbReference>
<evidence type="ECO:0000256" key="11">
    <source>
        <dbReference type="SAM" id="Phobius"/>
    </source>
</evidence>
<evidence type="ECO:0008006" key="14">
    <source>
        <dbReference type="Google" id="ProtNLM"/>
    </source>
</evidence>
<feature type="transmembrane region" description="Helical" evidence="11">
    <location>
        <begin position="190"/>
        <end position="214"/>
    </location>
</feature>
<evidence type="ECO:0000313" key="12">
    <source>
        <dbReference type="EMBL" id="GBH31667.1"/>
    </source>
</evidence>
<dbReference type="InterPro" id="IPR001807">
    <property type="entry name" value="ClC"/>
</dbReference>
<feature type="transmembrane region" description="Helical" evidence="11">
    <location>
        <begin position="91"/>
        <end position="113"/>
    </location>
</feature>
<dbReference type="PANTHER" id="PTHR43427">
    <property type="entry name" value="CHLORIDE CHANNEL PROTEIN CLC-E"/>
    <property type="match status" value="1"/>
</dbReference>
<dbReference type="PRINTS" id="PR00762">
    <property type="entry name" value="CLCHANNEL"/>
</dbReference>
<evidence type="ECO:0000313" key="13">
    <source>
        <dbReference type="Proteomes" id="UP000290975"/>
    </source>
</evidence>
<proteinExistence type="predicted"/>
<dbReference type="EMBL" id="BBQY01000020">
    <property type="protein sequence ID" value="GBH31667.1"/>
    <property type="molecule type" value="Genomic_DNA"/>
</dbReference>
<dbReference type="SUPFAM" id="SSF81340">
    <property type="entry name" value="Clc chloride channel"/>
    <property type="match status" value="1"/>
</dbReference>
<dbReference type="Proteomes" id="UP000290975">
    <property type="component" value="Unassembled WGS sequence"/>
</dbReference>
<dbReference type="Pfam" id="PF00654">
    <property type="entry name" value="Voltage_CLC"/>
    <property type="match status" value="1"/>
</dbReference>
<dbReference type="PANTHER" id="PTHR43427:SF6">
    <property type="entry name" value="CHLORIDE CHANNEL PROTEIN CLC-E"/>
    <property type="match status" value="1"/>
</dbReference>
<evidence type="ECO:0000256" key="8">
    <source>
        <dbReference type="ARBA" id="ARBA00023214"/>
    </source>
</evidence>
<keyword evidence="6 11" id="KW-0472">Membrane</keyword>
<keyword evidence="7" id="KW-0869">Chloride channel</keyword>
<feature type="transmembrane region" description="Helical" evidence="11">
    <location>
        <begin position="56"/>
        <end position="76"/>
    </location>
</feature>
<evidence type="ECO:0000256" key="2">
    <source>
        <dbReference type="ARBA" id="ARBA00022448"/>
    </source>
</evidence>
<evidence type="ECO:0000256" key="10">
    <source>
        <dbReference type="SAM" id="MobiDB-lite"/>
    </source>
</evidence>
<evidence type="ECO:0000256" key="7">
    <source>
        <dbReference type="ARBA" id="ARBA00023173"/>
    </source>
</evidence>
<organism evidence="12 13">
    <name type="scientific">Sphingobium xenophagum</name>
    <dbReference type="NCBI Taxonomy" id="121428"/>
    <lineage>
        <taxon>Bacteria</taxon>
        <taxon>Pseudomonadati</taxon>
        <taxon>Pseudomonadota</taxon>
        <taxon>Alphaproteobacteria</taxon>
        <taxon>Sphingomonadales</taxon>
        <taxon>Sphingomonadaceae</taxon>
        <taxon>Sphingobium</taxon>
    </lineage>
</organism>
<feature type="transmembrane region" description="Helical" evidence="11">
    <location>
        <begin position="304"/>
        <end position="325"/>
    </location>
</feature>
<comment type="caution">
    <text evidence="12">The sequence shown here is derived from an EMBL/GenBank/DDBJ whole genome shotgun (WGS) entry which is preliminary data.</text>
</comment>
<reference evidence="12 13" key="1">
    <citation type="submission" date="2014-12" db="EMBL/GenBank/DDBJ databases">
        <title>Whole genome sequencing of Sphingobium xenophagum OW59.</title>
        <authorList>
            <person name="Ohta Y."/>
            <person name="Nishi S."/>
            <person name="Hatada Y."/>
        </authorList>
    </citation>
    <scope>NUCLEOTIDE SEQUENCE [LARGE SCALE GENOMIC DNA]</scope>
    <source>
        <strain evidence="12 13">OW59</strain>
    </source>
</reference>
<dbReference type="InterPro" id="IPR014743">
    <property type="entry name" value="Cl-channel_core"/>
</dbReference>
<evidence type="ECO:0000256" key="1">
    <source>
        <dbReference type="ARBA" id="ARBA00004141"/>
    </source>
</evidence>
<accession>A0A401J4U6</accession>
<keyword evidence="4 11" id="KW-1133">Transmembrane helix</keyword>
<feature type="transmembrane region" description="Helical" evidence="11">
    <location>
        <begin position="262"/>
        <end position="284"/>
    </location>
</feature>
<feature type="compositionally biased region" description="Basic and acidic residues" evidence="10">
    <location>
        <begin position="466"/>
        <end position="478"/>
    </location>
</feature>
<evidence type="ECO:0000256" key="4">
    <source>
        <dbReference type="ARBA" id="ARBA00022989"/>
    </source>
</evidence>
<keyword evidence="5" id="KW-0406">Ion transport</keyword>
<feature type="transmembrane region" description="Helical" evidence="11">
    <location>
        <begin position="346"/>
        <end position="366"/>
    </location>
</feature>
<gene>
    <name evidence="12" type="ORF">MBESOW_P2924</name>
</gene>
<sequence>MVGWAAPHDYRICRAALPDFRSVTRYGGRIMVNLPEQARDLLREHGPTAPVWRRRVAILGGAVTIGLVALLFAHLADWAGERFTVLAMRWWWAPLIVTPLGYAAIAGITARLAPAARGSGIPQVMAATRDPDHAMSALVSARIVIVKLGLTIGTLLVGASTGREGPTVQVAASIMGYAHRIMAIPLRASVFIAGGAAGVAGAFNTPLAGVAFAIEELAAAYEQRMTLLVMTAVLIAGMTSLGLSGDYVYFGVMRQTLSVRETMLAAPCAGVLGGLMGAFFSRAVLATGRTRWSPVAWLRARPMLFAGLLGAIVAIIGVATGLTWGTGYSAARAIITGADAPHWYGLAKLATTLATAVSGMPGGIFAPSLSVGAGVGDMLRWLFPTYPGGAIVLLGMVAYFTGVVRAPLTAVIIISETTASRGLMMPLLASALIADVVAQTVSKERLYHALSLSFLPPPTETDAEAESARHDPAETPRS</sequence>
<keyword evidence="3 11" id="KW-0812">Transmembrane</keyword>
<name>A0A401J4U6_SPHXE</name>
<protein>
    <recommendedName>
        <fullName evidence="14">Chloride channel protein, CIC family</fullName>
    </recommendedName>
</protein>
<evidence type="ECO:0000256" key="3">
    <source>
        <dbReference type="ARBA" id="ARBA00022692"/>
    </source>
</evidence>
<evidence type="ECO:0000256" key="5">
    <source>
        <dbReference type="ARBA" id="ARBA00023065"/>
    </source>
</evidence>
<keyword evidence="8" id="KW-0868">Chloride</keyword>
<dbReference type="STRING" id="1192759.GCA_000277525_00749"/>
<feature type="transmembrane region" description="Helical" evidence="11">
    <location>
        <begin position="386"/>
        <end position="414"/>
    </location>
</feature>
<keyword evidence="13" id="KW-1185">Reference proteome</keyword>
<feature type="transmembrane region" description="Helical" evidence="11">
    <location>
        <begin position="226"/>
        <end position="250"/>
    </location>
</feature>
<dbReference type="GO" id="GO:0034707">
    <property type="term" value="C:chloride channel complex"/>
    <property type="evidence" value="ECO:0007669"/>
    <property type="project" value="UniProtKB-KW"/>
</dbReference>
<dbReference type="Gene3D" id="1.10.3080.10">
    <property type="entry name" value="Clc chloride channel"/>
    <property type="match status" value="1"/>
</dbReference>
<dbReference type="GO" id="GO:0005254">
    <property type="term" value="F:chloride channel activity"/>
    <property type="evidence" value="ECO:0007669"/>
    <property type="project" value="UniProtKB-KW"/>
</dbReference>
<evidence type="ECO:0000256" key="9">
    <source>
        <dbReference type="ARBA" id="ARBA00023303"/>
    </source>
</evidence>
<feature type="region of interest" description="Disordered" evidence="10">
    <location>
        <begin position="458"/>
        <end position="478"/>
    </location>
</feature>
<dbReference type="AlphaFoldDB" id="A0A401J4U6"/>
<keyword evidence="9" id="KW-0407">Ion channel</keyword>
<dbReference type="InterPro" id="IPR050368">
    <property type="entry name" value="ClC-type_chloride_channel"/>
</dbReference>
<keyword evidence="2" id="KW-0813">Transport</keyword>
<evidence type="ECO:0000256" key="6">
    <source>
        <dbReference type="ARBA" id="ARBA00023136"/>
    </source>
</evidence>
<comment type="subcellular location">
    <subcellularLocation>
        <location evidence="1">Membrane</location>
        <topology evidence="1">Multi-pass membrane protein</topology>
    </subcellularLocation>
</comment>